<dbReference type="SMART" id="SM00291">
    <property type="entry name" value="ZnF_ZZ"/>
    <property type="match status" value="1"/>
</dbReference>
<feature type="domain" description="ZZ-type" evidence="9">
    <location>
        <begin position="382"/>
        <end position="432"/>
    </location>
</feature>
<dbReference type="GO" id="GO:0005776">
    <property type="term" value="C:autophagosome"/>
    <property type="evidence" value="ECO:0007669"/>
    <property type="project" value="UniProtKB-SubCell"/>
</dbReference>
<dbReference type="Pfam" id="PF00564">
    <property type="entry name" value="PB1"/>
    <property type="match status" value="1"/>
</dbReference>
<dbReference type="InterPro" id="IPR015940">
    <property type="entry name" value="UBA"/>
</dbReference>
<dbReference type="GO" id="GO:0031410">
    <property type="term" value="C:cytoplasmic vesicle"/>
    <property type="evidence" value="ECO:0007669"/>
    <property type="project" value="UniProtKB-KW"/>
</dbReference>
<sequence length="826" mass="91397">MESSIVIKVKYEDTLRRFNARVVNEELDLNLDGLREKIVSLFKFSPDAQLDFTYNDEDNDVVALVDDEDLRDVVRQALNPLRITVSLTTAKNLNSLYHSSGRSTPSLASPLQEKVQNLNANVSEILKSLPEPLREPLSKLSSDLANKASTYGASNLSEITDSLSKLGLHYLNQLSEFPFTGESKKYAEAYKDSDGLKNLVVPTEVTSGASSGKPTFKTKKGFQKSKSPFKKNGVNLQGLPQSPGSKSSFAASGSGFPNTSQPVYPVVPNTNVASKDKQELKETGETSGVNYFGAPPVVNNVTSSGIDYSLPWRRPCDGSRNTLLEGFRKKKHAYSKVPLVSSTSLNECPFTGMPITSDTAIPHEAPNKIPGRIYNYNHGVYHRGICCDGCGLHPIAGPRFKSKVREDYDLCNICFAEMGNDADFMRIDHPVGNRHPLSFKGSFGHHGPMSAWSFPQKIRYHGGELTLELDSRFIQDVNILDGTIMPPVTQFTKIWRMRNNGTTVWPQGTRLVWIGGVRMSTSPSIELEISAAGIQVDQELDVAVDFVAPELHGRHISYWRMALPSGHTFGQRVWVLIEVDASLKNPVDAARPGFNLNFPPASERFTAPEVDVPIPEPMMDQSLPELNVSDSSAESIDFPIPEPTLDQSLPEPNLTNASVETIEPVVNLQVSKEQEAKFPIDDSLLIGGNKYNPWHSGQTSSVSYPAIIDPYEEDESTVYAPSGMAILASDEVNANVNAQTEEEKLLKELEVMGFKHADLNKEALQMNNYDLEKTIDDLCCGSEWDPILEELEDMGFYNRDMNKRLLRKNDGSIKRVVMDLIAGENE</sequence>
<comment type="caution">
    <text evidence="11">The sequence shown here is derived from an EMBL/GenBank/DDBJ whole genome shotgun (WGS) entry which is preliminary data.</text>
</comment>
<dbReference type="InterPro" id="IPR056893">
    <property type="entry name" value="UBA_Nbr1_C"/>
</dbReference>
<dbReference type="PANTHER" id="PTHR20930:SF0">
    <property type="entry name" value="PROTEIN ILRUN"/>
    <property type="match status" value="1"/>
</dbReference>
<dbReference type="Pfam" id="PF24932">
    <property type="entry name" value="UBA_NBR1_C"/>
    <property type="match status" value="2"/>
</dbReference>
<feature type="domain" description="PB1" evidence="10">
    <location>
        <begin position="4"/>
        <end position="88"/>
    </location>
</feature>
<dbReference type="EMBL" id="BAABME010000024">
    <property type="protein sequence ID" value="GAA0138610.1"/>
    <property type="molecule type" value="Genomic_DNA"/>
</dbReference>
<dbReference type="SUPFAM" id="SSF46934">
    <property type="entry name" value="UBA-like"/>
    <property type="match status" value="1"/>
</dbReference>
<evidence type="ECO:0000256" key="6">
    <source>
        <dbReference type="PROSITE-ProRule" id="PRU00228"/>
    </source>
</evidence>
<keyword evidence="2" id="KW-0479">Metal-binding</keyword>
<dbReference type="PROSITE" id="PS50135">
    <property type="entry name" value="ZF_ZZ_2"/>
    <property type="match status" value="1"/>
</dbReference>
<dbReference type="PROSITE" id="PS50030">
    <property type="entry name" value="UBA"/>
    <property type="match status" value="2"/>
</dbReference>
<evidence type="ECO:0000256" key="2">
    <source>
        <dbReference type="ARBA" id="ARBA00022723"/>
    </source>
</evidence>
<feature type="compositionally biased region" description="Basic residues" evidence="7">
    <location>
        <begin position="216"/>
        <end position="229"/>
    </location>
</feature>
<proteinExistence type="predicted"/>
<evidence type="ECO:0000259" key="10">
    <source>
        <dbReference type="PROSITE" id="PS51745"/>
    </source>
</evidence>
<feature type="compositionally biased region" description="Low complexity" evidence="7">
    <location>
        <begin position="242"/>
        <end position="254"/>
    </location>
</feature>
<dbReference type="Gene3D" id="1.10.8.10">
    <property type="entry name" value="DNA helicase RuvA subunit, C-terminal domain"/>
    <property type="match status" value="2"/>
</dbReference>
<evidence type="ECO:0000259" key="9">
    <source>
        <dbReference type="PROSITE" id="PS50135"/>
    </source>
</evidence>
<dbReference type="InterPro" id="IPR000270">
    <property type="entry name" value="PB1_dom"/>
</dbReference>
<gene>
    <name evidence="11" type="ORF">LIER_00321</name>
</gene>
<evidence type="ECO:0008006" key="13">
    <source>
        <dbReference type="Google" id="ProtNLM"/>
    </source>
</evidence>
<dbReference type="PANTHER" id="PTHR20930">
    <property type="entry name" value="OVARIAN CARCINOMA ANTIGEN CA125-RELATED"/>
    <property type="match status" value="1"/>
</dbReference>
<comment type="subcellular location">
    <subcellularLocation>
        <location evidence="1">Cytoplasmic vesicle</location>
        <location evidence="1">Autophagosome</location>
    </subcellularLocation>
</comment>
<dbReference type="Gene3D" id="2.60.40.10">
    <property type="entry name" value="Immunoglobulins"/>
    <property type="match status" value="1"/>
</dbReference>
<keyword evidence="5" id="KW-0968">Cytoplasmic vesicle</keyword>
<organism evidence="11 12">
    <name type="scientific">Lithospermum erythrorhizon</name>
    <name type="common">Purple gromwell</name>
    <name type="synonym">Lithospermum officinale var. erythrorhizon</name>
    <dbReference type="NCBI Taxonomy" id="34254"/>
    <lineage>
        <taxon>Eukaryota</taxon>
        <taxon>Viridiplantae</taxon>
        <taxon>Streptophyta</taxon>
        <taxon>Embryophyta</taxon>
        <taxon>Tracheophyta</taxon>
        <taxon>Spermatophyta</taxon>
        <taxon>Magnoliopsida</taxon>
        <taxon>eudicotyledons</taxon>
        <taxon>Gunneridae</taxon>
        <taxon>Pentapetalae</taxon>
        <taxon>asterids</taxon>
        <taxon>lamiids</taxon>
        <taxon>Boraginales</taxon>
        <taxon>Boraginaceae</taxon>
        <taxon>Boraginoideae</taxon>
        <taxon>Lithospermeae</taxon>
        <taxon>Lithospermum</taxon>
    </lineage>
</organism>
<dbReference type="InterPro" id="IPR013783">
    <property type="entry name" value="Ig-like_fold"/>
</dbReference>
<dbReference type="Pfam" id="PF16158">
    <property type="entry name" value="N_BRCA1_IG"/>
    <property type="match status" value="1"/>
</dbReference>
<protein>
    <recommendedName>
        <fullName evidence="13">Protein NBR1 homolog</fullName>
    </recommendedName>
</protein>
<dbReference type="SUPFAM" id="SSF57850">
    <property type="entry name" value="RING/U-box"/>
    <property type="match status" value="1"/>
</dbReference>
<feature type="region of interest" description="Disordered" evidence="7">
    <location>
        <begin position="207"/>
        <end position="254"/>
    </location>
</feature>
<evidence type="ECO:0000313" key="12">
    <source>
        <dbReference type="Proteomes" id="UP001454036"/>
    </source>
</evidence>
<feature type="domain" description="UBA" evidence="8">
    <location>
        <begin position="774"/>
        <end position="823"/>
    </location>
</feature>
<dbReference type="CDD" id="cd06398">
    <property type="entry name" value="PB1_Joka2"/>
    <property type="match status" value="1"/>
</dbReference>
<dbReference type="SMART" id="SM00666">
    <property type="entry name" value="PB1"/>
    <property type="match status" value="1"/>
</dbReference>
<dbReference type="SUPFAM" id="SSF54277">
    <property type="entry name" value="CAD &amp; PB1 domains"/>
    <property type="match status" value="1"/>
</dbReference>
<dbReference type="AlphaFoldDB" id="A0AAV3NH25"/>
<dbReference type="PROSITE" id="PS51745">
    <property type="entry name" value="PB1"/>
    <property type="match status" value="1"/>
</dbReference>
<feature type="domain" description="UBA" evidence="8">
    <location>
        <begin position="739"/>
        <end position="781"/>
    </location>
</feature>
<dbReference type="CDD" id="cd14319">
    <property type="entry name" value="UBA_NBR1"/>
    <property type="match status" value="1"/>
</dbReference>
<evidence type="ECO:0000256" key="3">
    <source>
        <dbReference type="ARBA" id="ARBA00022771"/>
    </source>
</evidence>
<keyword evidence="4" id="KW-0862">Zinc</keyword>
<dbReference type="CDD" id="cd14947">
    <property type="entry name" value="NBR1_like"/>
    <property type="match status" value="1"/>
</dbReference>
<dbReference type="InterPro" id="IPR009060">
    <property type="entry name" value="UBA-like_sf"/>
</dbReference>
<evidence type="ECO:0000256" key="5">
    <source>
        <dbReference type="ARBA" id="ARBA00023329"/>
    </source>
</evidence>
<evidence type="ECO:0000259" key="8">
    <source>
        <dbReference type="PROSITE" id="PS50030"/>
    </source>
</evidence>
<dbReference type="InterPro" id="IPR032350">
    <property type="entry name" value="Nbr1_FW"/>
</dbReference>
<accession>A0AAV3NH25</accession>
<evidence type="ECO:0000256" key="1">
    <source>
        <dbReference type="ARBA" id="ARBA00004419"/>
    </source>
</evidence>
<dbReference type="GO" id="GO:0008270">
    <property type="term" value="F:zinc ion binding"/>
    <property type="evidence" value="ECO:0007669"/>
    <property type="project" value="UniProtKB-KW"/>
</dbReference>
<dbReference type="InterPro" id="IPR043145">
    <property type="entry name" value="Znf_ZZ_sf"/>
</dbReference>
<keyword evidence="12" id="KW-1185">Reference proteome</keyword>
<dbReference type="InterPro" id="IPR000433">
    <property type="entry name" value="Znf_ZZ"/>
</dbReference>
<evidence type="ECO:0000256" key="4">
    <source>
        <dbReference type="ARBA" id="ARBA00022833"/>
    </source>
</evidence>
<dbReference type="Gene3D" id="3.10.20.90">
    <property type="entry name" value="Phosphatidylinositol 3-kinase Catalytic Subunit, Chain A, domain 1"/>
    <property type="match status" value="1"/>
</dbReference>
<reference evidence="11 12" key="1">
    <citation type="submission" date="2024-01" db="EMBL/GenBank/DDBJ databases">
        <title>The complete chloroplast genome sequence of Lithospermum erythrorhizon: insights into the phylogenetic relationship among Boraginaceae species and the maternal lineages of purple gromwells.</title>
        <authorList>
            <person name="Okada T."/>
            <person name="Watanabe K."/>
        </authorList>
    </citation>
    <scope>NUCLEOTIDE SEQUENCE [LARGE SCALE GENOMIC DNA]</scope>
</reference>
<dbReference type="Proteomes" id="UP001454036">
    <property type="component" value="Unassembled WGS sequence"/>
</dbReference>
<dbReference type="Gene3D" id="3.30.60.90">
    <property type="match status" value="1"/>
</dbReference>
<dbReference type="Pfam" id="PF00569">
    <property type="entry name" value="ZZ"/>
    <property type="match status" value="1"/>
</dbReference>
<name>A0AAV3NH25_LITER</name>
<dbReference type="InterPro" id="IPR053793">
    <property type="entry name" value="PB1-like"/>
</dbReference>
<keyword evidence="3 6" id="KW-0863">Zinc-finger</keyword>
<evidence type="ECO:0000256" key="7">
    <source>
        <dbReference type="SAM" id="MobiDB-lite"/>
    </source>
</evidence>
<evidence type="ECO:0000313" key="11">
    <source>
        <dbReference type="EMBL" id="GAA0138610.1"/>
    </source>
</evidence>